<dbReference type="InterPro" id="IPR029058">
    <property type="entry name" value="AB_hydrolase_fold"/>
</dbReference>
<dbReference type="InterPro" id="IPR050585">
    <property type="entry name" value="Xaa-Pro_dipeptidyl-ppase/CocE"/>
</dbReference>
<keyword evidence="1 3" id="KW-0378">Hydrolase</keyword>
<dbReference type="SUPFAM" id="SSF53474">
    <property type="entry name" value="alpha/beta-Hydrolases"/>
    <property type="match status" value="1"/>
</dbReference>
<evidence type="ECO:0000313" key="4">
    <source>
        <dbReference type="Proteomes" id="UP000467148"/>
    </source>
</evidence>
<dbReference type="PANTHER" id="PTHR43056:SF10">
    <property type="entry name" value="COCE_NOND FAMILY, PUTATIVE (AFU_ORTHOLOGUE AFUA_7G00600)-RELATED"/>
    <property type="match status" value="1"/>
</dbReference>
<evidence type="ECO:0000259" key="2">
    <source>
        <dbReference type="SMART" id="SM00939"/>
    </source>
</evidence>
<reference evidence="3 4" key="1">
    <citation type="journal article" date="2019" name="Emerg. Microbes Infect.">
        <title>Comprehensive subspecies identification of 175 nontuberculous mycobacteria species based on 7547 genomic profiles.</title>
        <authorList>
            <person name="Matsumoto Y."/>
            <person name="Kinjo T."/>
            <person name="Motooka D."/>
            <person name="Nabeya D."/>
            <person name="Jung N."/>
            <person name="Uechi K."/>
            <person name="Horii T."/>
            <person name="Iida T."/>
            <person name="Fujita J."/>
            <person name="Nakamura S."/>
        </authorList>
    </citation>
    <scope>NUCLEOTIDE SEQUENCE [LARGE SCALE GENOMIC DNA]</scope>
    <source>
        <strain evidence="3 4">JCM 30396</strain>
    </source>
</reference>
<gene>
    <name evidence="3" type="ORF">MHEL_34460</name>
</gene>
<evidence type="ECO:0000313" key="3">
    <source>
        <dbReference type="EMBL" id="BBY65203.1"/>
    </source>
</evidence>
<dbReference type="SMART" id="SM00939">
    <property type="entry name" value="PepX_C"/>
    <property type="match status" value="1"/>
</dbReference>
<proteinExistence type="predicted"/>
<dbReference type="Proteomes" id="UP000467148">
    <property type="component" value="Chromosome"/>
</dbReference>
<organism evidence="3 4">
    <name type="scientific">Mycolicibacterium helvum</name>
    <dbReference type="NCBI Taxonomy" id="1534349"/>
    <lineage>
        <taxon>Bacteria</taxon>
        <taxon>Bacillati</taxon>
        <taxon>Actinomycetota</taxon>
        <taxon>Actinomycetes</taxon>
        <taxon>Mycobacteriales</taxon>
        <taxon>Mycobacteriaceae</taxon>
        <taxon>Mycolicibacterium</taxon>
    </lineage>
</organism>
<dbReference type="GO" id="GO:0008239">
    <property type="term" value="F:dipeptidyl-peptidase activity"/>
    <property type="evidence" value="ECO:0007669"/>
    <property type="project" value="InterPro"/>
</dbReference>
<dbReference type="EMBL" id="AP022596">
    <property type="protein sequence ID" value="BBY65203.1"/>
    <property type="molecule type" value="Genomic_DNA"/>
</dbReference>
<protein>
    <submittedName>
        <fullName evidence="3">Hydrolase</fullName>
    </submittedName>
</protein>
<keyword evidence="4" id="KW-1185">Reference proteome</keyword>
<accession>A0A7I7T8V1</accession>
<dbReference type="AlphaFoldDB" id="A0A7I7T8V1"/>
<dbReference type="NCBIfam" id="TIGR00976">
    <property type="entry name" value="CocE_NonD"/>
    <property type="match status" value="2"/>
</dbReference>
<sequence length="573" mass="63620">MIVDVNLSQIEDAFALGAPERTGGHVATRYDRPWRRPGAAAYARQRIRAFLHPPVTVVPVPADLIKNGDVAVRMRDGVTLRANVYRPPGEGPFPVILSAHPYGKDVLPRGTRRGWRLSFQFRIMNQPQPYRISSETGWEAPDPVAWVARGYIVINADTRGAGTSDGVGSLLSDDEARDVYDLIEWAGTQSWSNGRVGMLGVSYLALSQYKAAALRPPHLAAICPWEGFTDAYRDFMTPGGVPERGFSLIWQTMTRRVARLSADLGAQRRQHPLLDAWWQSITPDLARIEVPILACASFSDHNLHSQGSWRLVERAGSAECSAYTHRGGKWAVFYGDEAQQAQTAFFDHHLRGIDVPAPPRVRLEVRERRDVVVAVRDEREWPLARTRWTALHLGDDGTLGEGEPTAAGSAAFRLRRHAVAFSHRFARDTELTGPMSLRLRISLDGADDAHLFVGVEKWSAGRYVPFEGSYGYGRDRIADGRLRLALRDSLEVLRPLRPGEIADAAIELSASSTLFRAGDELRLIIAGRYLEPFNPLFGHLPARYAPSRRGRAVVHWGPGASTLTVPVIPERHP</sequence>
<feature type="domain" description="Xaa-Pro dipeptidyl-peptidase C-terminal" evidence="2">
    <location>
        <begin position="343"/>
        <end position="564"/>
    </location>
</feature>
<name>A0A7I7T8V1_9MYCO</name>
<dbReference type="InterPro" id="IPR008979">
    <property type="entry name" value="Galactose-bd-like_sf"/>
</dbReference>
<dbReference type="InterPro" id="IPR005674">
    <property type="entry name" value="CocE/Ser_esterase"/>
</dbReference>
<dbReference type="Gene3D" id="2.60.120.260">
    <property type="entry name" value="Galactose-binding domain-like"/>
    <property type="match status" value="1"/>
</dbReference>
<dbReference type="Gene3D" id="1.10.3020.20">
    <property type="match status" value="1"/>
</dbReference>
<evidence type="ECO:0000256" key="1">
    <source>
        <dbReference type="ARBA" id="ARBA00022801"/>
    </source>
</evidence>
<dbReference type="Pfam" id="PF02129">
    <property type="entry name" value="Peptidase_S15"/>
    <property type="match status" value="1"/>
</dbReference>
<dbReference type="Gene3D" id="3.40.50.1820">
    <property type="entry name" value="alpha/beta hydrolase"/>
    <property type="match status" value="1"/>
</dbReference>
<dbReference type="InterPro" id="IPR013736">
    <property type="entry name" value="Xaa-Pro_dipept_C"/>
</dbReference>
<dbReference type="KEGG" id="mhev:MHEL_34460"/>
<dbReference type="PANTHER" id="PTHR43056">
    <property type="entry name" value="PEPTIDASE S9 PROLYL OLIGOPEPTIDASE"/>
    <property type="match status" value="1"/>
</dbReference>
<dbReference type="Pfam" id="PF08530">
    <property type="entry name" value="PepX_C"/>
    <property type="match status" value="1"/>
</dbReference>
<dbReference type="SUPFAM" id="SSF49785">
    <property type="entry name" value="Galactose-binding domain-like"/>
    <property type="match status" value="1"/>
</dbReference>
<dbReference type="InterPro" id="IPR000383">
    <property type="entry name" value="Xaa-Pro-like_dom"/>
</dbReference>